<dbReference type="GO" id="GO:0016887">
    <property type="term" value="F:ATP hydrolysis activity"/>
    <property type="evidence" value="ECO:0007669"/>
    <property type="project" value="TreeGrafter"/>
</dbReference>
<evidence type="ECO:0000313" key="6">
    <source>
        <dbReference type="Proteomes" id="UP000007254"/>
    </source>
</evidence>
<protein>
    <submittedName>
        <fullName evidence="5">Type II secretion system protein E</fullName>
    </submittedName>
</protein>
<evidence type="ECO:0000313" key="5">
    <source>
        <dbReference type="EMBL" id="AEJ61840.1"/>
    </source>
</evidence>
<keyword evidence="3" id="KW-0067">ATP-binding</keyword>
<dbReference type="GO" id="GO:0005886">
    <property type="term" value="C:plasma membrane"/>
    <property type="evidence" value="ECO:0007669"/>
    <property type="project" value="TreeGrafter"/>
</dbReference>
<dbReference type="HOGENOM" id="CLU_013446_10_1_12"/>
<gene>
    <name evidence="5" type="ordered locus">Spith_1579</name>
</gene>
<dbReference type="Gene3D" id="3.40.50.300">
    <property type="entry name" value="P-loop containing nucleotide triphosphate hydrolases"/>
    <property type="match status" value="1"/>
</dbReference>
<dbReference type="STRING" id="869211.Spith_1579"/>
<dbReference type="OrthoDB" id="9808272at2"/>
<evidence type="ECO:0000256" key="1">
    <source>
        <dbReference type="ARBA" id="ARBA00006611"/>
    </source>
</evidence>
<dbReference type="GO" id="GO:0005524">
    <property type="term" value="F:ATP binding"/>
    <property type="evidence" value="ECO:0007669"/>
    <property type="project" value="UniProtKB-KW"/>
</dbReference>
<dbReference type="Proteomes" id="UP000007254">
    <property type="component" value="Chromosome"/>
</dbReference>
<keyword evidence="6" id="KW-1185">Reference proteome</keyword>
<dbReference type="EMBL" id="CP002903">
    <property type="protein sequence ID" value="AEJ61840.1"/>
    <property type="molecule type" value="Genomic_DNA"/>
</dbReference>
<dbReference type="CDD" id="cd01129">
    <property type="entry name" value="PulE-GspE-like"/>
    <property type="match status" value="1"/>
</dbReference>
<dbReference type="KEGG" id="stq:Spith_1579"/>
<dbReference type="AlphaFoldDB" id="G0GAU4"/>
<dbReference type="InterPro" id="IPR007831">
    <property type="entry name" value="T2SS_GspE_N"/>
</dbReference>
<evidence type="ECO:0000256" key="2">
    <source>
        <dbReference type="ARBA" id="ARBA00022741"/>
    </source>
</evidence>
<dbReference type="Pfam" id="PF05157">
    <property type="entry name" value="MshEN"/>
    <property type="match status" value="1"/>
</dbReference>
<dbReference type="PANTHER" id="PTHR30258:SF2">
    <property type="entry name" value="COMG OPERON PROTEIN 1"/>
    <property type="match status" value="1"/>
</dbReference>
<dbReference type="InterPro" id="IPR027417">
    <property type="entry name" value="P-loop_NTPase"/>
</dbReference>
<organism evidence="5 6">
    <name type="scientific">Winmispira thermophila (strain ATCC 700085 / DSM 6578 / Z-1203)</name>
    <name type="common">Spirochaeta thermophila</name>
    <dbReference type="NCBI Taxonomy" id="869211"/>
    <lineage>
        <taxon>Bacteria</taxon>
        <taxon>Pseudomonadati</taxon>
        <taxon>Spirochaetota</taxon>
        <taxon>Spirochaetia</taxon>
        <taxon>Winmispirales</taxon>
        <taxon>Winmispiraceae</taxon>
        <taxon>Winmispira</taxon>
    </lineage>
</organism>
<dbReference type="PROSITE" id="PS00662">
    <property type="entry name" value="T2SP_E"/>
    <property type="match status" value="1"/>
</dbReference>
<evidence type="ECO:0000259" key="4">
    <source>
        <dbReference type="PROSITE" id="PS00662"/>
    </source>
</evidence>
<accession>G0GAU4</accession>
<proteinExistence type="inferred from homology"/>
<comment type="similarity">
    <text evidence="1">Belongs to the GSP E family.</text>
</comment>
<dbReference type="RefSeq" id="WP_014625170.1">
    <property type="nucleotide sequence ID" value="NC_017583.1"/>
</dbReference>
<dbReference type="SUPFAM" id="SSF52540">
    <property type="entry name" value="P-loop containing nucleoside triphosphate hydrolases"/>
    <property type="match status" value="1"/>
</dbReference>
<feature type="domain" description="Bacterial type II secretion system protein E" evidence="4">
    <location>
        <begin position="310"/>
        <end position="324"/>
    </location>
</feature>
<dbReference type="Pfam" id="PF00437">
    <property type="entry name" value="T2SSE"/>
    <property type="match status" value="1"/>
</dbReference>
<dbReference type="Gene3D" id="3.30.450.90">
    <property type="match status" value="1"/>
</dbReference>
<evidence type="ECO:0000256" key="3">
    <source>
        <dbReference type="ARBA" id="ARBA00022840"/>
    </source>
</evidence>
<reference evidence="5 6" key="1">
    <citation type="submission" date="2011-06" db="EMBL/GenBank/DDBJ databases">
        <title>The complete genome of Spirochaeta thermophila DSM 6578.</title>
        <authorList>
            <consortium name="US DOE Joint Genome Institute (JGI-PGF)"/>
            <person name="Lucas S."/>
            <person name="Lapidus A."/>
            <person name="Bruce D."/>
            <person name="Goodwin L."/>
            <person name="Pitluck S."/>
            <person name="Peters L."/>
            <person name="Kyrpides N."/>
            <person name="Mavromatis K."/>
            <person name="Ivanova N."/>
            <person name="Mikailova N."/>
            <person name="Pagani I."/>
            <person name="Chertkov O."/>
            <person name="Detter J.C."/>
            <person name="Tapia R."/>
            <person name="Han C."/>
            <person name="Land M."/>
            <person name="Hauser L."/>
            <person name="Markowitz V."/>
            <person name="Cheng J.-F."/>
            <person name="Hugenholtz P."/>
            <person name="Woyke T."/>
            <person name="Wu D."/>
            <person name="Spring S."/>
            <person name="Merkhoffer B."/>
            <person name="Schneider S."/>
            <person name="Klenk H.-P."/>
            <person name="Eisen J.A."/>
        </authorList>
    </citation>
    <scope>NUCLEOTIDE SEQUENCE [LARGE SCALE GENOMIC DNA]</scope>
    <source>
        <strain evidence="6">ATCC 700085 / DSM 6578 / Z-1203</strain>
    </source>
</reference>
<name>G0GAU4_WINT7</name>
<dbReference type="InterPro" id="IPR001482">
    <property type="entry name" value="T2SS/T4SS_dom"/>
</dbReference>
<dbReference type="PANTHER" id="PTHR30258">
    <property type="entry name" value="TYPE II SECRETION SYSTEM PROTEIN GSPE-RELATED"/>
    <property type="match status" value="1"/>
</dbReference>
<sequence>MSMVEKDDRGSAEVSRSNVQYPLEFCEANRVLLDEETEEYVRVLMCDPEDRELLDLLGFYHRKRVVPVKISAVEFATILGRLESSEEEKNGEGGGGERIFLDRISNDAPVVNLVNSLILDALHRGSSDIHIECFTEYAAVRFRLDGVLFEMQRLSRERFAAVSTRLKVMAGLNIMERRLPQDGRITAEIEGHRIDMRVSFVPIVRGESIVIRLFTTREAGLALEDLGFEVDVQETVQRLLRYPHGLILSTGPTGSGKSTTLYAMLRRLHQPGVKIITVEDPIENVLDGINQIQVHEAIGLSFDSLLRRVLRQDPDIIMVGEVRDESTAELVVRAALTGHLVLSTLHTNDAISAIDRLRNMGVETYMIATVLRGVLAQRLVRRLCPHCVYWREPAEEERALWERIGEKVERLPMPGGCELCRHTGYQGRLPIVEYVVMDDDLAELVGRGERVAIIRRELERRDFQPLFKRALGLVSRGFTTMEEIQREVELPV</sequence>
<keyword evidence="2" id="KW-0547">Nucleotide-binding</keyword>